<reference evidence="2 3" key="1">
    <citation type="submission" date="2019-05" db="EMBL/GenBank/DDBJ databases">
        <authorList>
            <consortium name="Pathogen Informatics"/>
        </authorList>
    </citation>
    <scope>NUCLEOTIDE SEQUENCE [LARGE SCALE GENOMIC DNA]</scope>
    <source>
        <strain evidence="2 3">NCTC5386</strain>
    </source>
</reference>
<dbReference type="PIRSF" id="PIRSF037259">
    <property type="entry name" value="EcsB_ABC"/>
    <property type="match status" value="1"/>
</dbReference>
<feature type="transmembrane region" description="Helical" evidence="1">
    <location>
        <begin position="53"/>
        <end position="71"/>
    </location>
</feature>
<feature type="transmembrane region" description="Helical" evidence="1">
    <location>
        <begin position="105"/>
        <end position="123"/>
    </location>
</feature>
<proteinExistence type="predicted"/>
<feature type="transmembrane region" description="Helical" evidence="1">
    <location>
        <begin position="253"/>
        <end position="273"/>
    </location>
</feature>
<feature type="transmembrane region" description="Helical" evidence="1">
    <location>
        <begin position="318"/>
        <end position="337"/>
    </location>
</feature>
<dbReference type="Proteomes" id="UP000394068">
    <property type="component" value="Unassembled WGS sequence"/>
</dbReference>
<feature type="transmembrane region" description="Helical" evidence="1">
    <location>
        <begin position="129"/>
        <end position="147"/>
    </location>
</feature>
<feature type="transmembrane region" description="Helical" evidence="1">
    <location>
        <begin position="294"/>
        <end position="312"/>
    </location>
</feature>
<dbReference type="AlphaFoldDB" id="A0A4U9Y3V9"/>
<dbReference type="RefSeq" id="WP_077322783.1">
    <property type="nucleotide sequence ID" value="NZ_CABEHT010000001.1"/>
</dbReference>
<feature type="transmembrane region" description="Helical" evidence="1">
    <location>
        <begin position="20"/>
        <end position="41"/>
    </location>
</feature>
<sequence length="344" mass="40731">MRQLFKQRRLTFLALHRKYLPYVLNDHFVLVLVFLLGYLLYQYSQLLNHLPENRFPIILVILVLFLFLLGLGKPATYLEPADQHFLLCQERYVIKHLKESGRRSFYIWSGLGGLLLLLLYPLFLKLGFGIVTFLGVLALFVSLKWIIQKYKVDTLLAEGHLDWDKAIAYELERQQGVLKFYALFTTVKGLSSKFKNRRYLNFLLAIFPKKSNNLWLHLYARAFLRSSDYLGLFFRLTVLSCLSLSLIKNPYLALTLVLVWNYLLFFQLLALYHHYNYYFMAQLYPKTRPLKKKNLLLFLRYLSVLAFLFQVIFCHELIILGGVTIIMLFLSFVYLPYKMKNIID</sequence>
<keyword evidence="1" id="KW-1133">Transmembrane helix</keyword>
<feature type="transmembrane region" description="Helical" evidence="1">
    <location>
        <begin position="229"/>
        <end position="247"/>
    </location>
</feature>
<gene>
    <name evidence="2" type="ORF">NCTC5386_01830</name>
</gene>
<name>A0A4U9Y3V9_9STRE</name>
<keyword evidence="1" id="KW-0472">Membrane</keyword>
<dbReference type="EMBL" id="CABEHT010000001">
    <property type="protein sequence ID" value="VTS21320.1"/>
    <property type="molecule type" value="Genomic_DNA"/>
</dbReference>
<accession>A0A4U9Y3V9</accession>
<evidence type="ECO:0000256" key="1">
    <source>
        <dbReference type="SAM" id="Phobius"/>
    </source>
</evidence>
<dbReference type="GO" id="GO:0016020">
    <property type="term" value="C:membrane"/>
    <property type="evidence" value="ECO:0007669"/>
    <property type="project" value="InterPro"/>
</dbReference>
<evidence type="ECO:0000313" key="3">
    <source>
        <dbReference type="Proteomes" id="UP000394068"/>
    </source>
</evidence>
<evidence type="ECO:0000313" key="2">
    <source>
        <dbReference type="EMBL" id="VTS21320.1"/>
    </source>
</evidence>
<protein>
    <submittedName>
        <fullName evidence="2">ABC transporter</fullName>
    </submittedName>
</protein>
<organism evidence="2 3">
    <name type="scientific">Streptococcus pseudoporcinus</name>
    <dbReference type="NCBI Taxonomy" id="361101"/>
    <lineage>
        <taxon>Bacteria</taxon>
        <taxon>Bacillati</taxon>
        <taxon>Bacillota</taxon>
        <taxon>Bacilli</taxon>
        <taxon>Lactobacillales</taxon>
        <taxon>Streptococcaceae</taxon>
        <taxon>Streptococcus</taxon>
    </lineage>
</organism>
<dbReference type="InterPro" id="IPR010288">
    <property type="entry name" value="EcsB_ABC"/>
</dbReference>
<keyword evidence="1" id="KW-0812">Transmembrane</keyword>
<dbReference type="Pfam" id="PF05975">
    <property type="entry name" value="EcsB"/>
    <property type="match status" value="2"/>
</dbReference>